<sequence>MRSIRQAFWYCLHKVWIVFAIGVVLMAALVSALRLGLPYAPGYKTDIEQWIKTEYGTEVRIGALSAGWQGTGPALVLQQLQVLDSQQQPQLSVDEIGVRLDFWRSLSNMKLTAAHFELSGLTYHVEARRWLGSGVSKPADNQQLFQALQDLFFKQLRQFSVIHSKLVFSTEQDDDIELNIKALNWQNDSDRHQGWGEVSVAGVTANTLSFIVDLNGEAHEANGQLYLASQQLDLLPWFQQLMPQTRKLNSAKLNFAAWGDIKMGKLQQIDVALSDNNVGWLKDGVWNKVALSDGYLQWKPTKQGWTLTSSPMQLSTTSEQWPDLQFQLSRNQDNYHASLQNLQLAVAQPLLQLFADDSEQLKQLLEYQLDARVKRLDLQTEGDQWYLSSVFDGLTSAPVGDIPGVHALEGQLLASAYFGALDLTGKDATLSWGNAFSHGWPYQGLELSAAWRKRAGNWQVLLPSLSLWRDSFGVEAEMVLNLDDKPDMDLVAELKNVPVTEAEHFFPLHHMPQSVIKYLKPALLSGDVSLGKVLWSGEFGQYPYAEHNGTFQALASVVGAEFQFDADWPSLTELSAELLFENASMTIQSQAGFLVDAPVQQGVTVRIPDLFHASDLLIDIKQQLLAEQVTTLMQASPMHDSVGETLAYLGVTGPVQGNVSLSIGLDHPGVQVKGDIDFQNNGLNLSGPALTGENLTGRLSFDNARVQADALDMTLSTIPVQFSLRGEQQEQGYQVSLLSQGLQNSQELLLALAPEFESYAQGPLSWQFKLDLQLAGEGYQYQSDLELDFADTELKLPNPLAKAVGQPGSVFVSTQGNQDSSVIALNYQDLLFFDANYQHQQNQVSQAQLSLGERMEPGSAPPGFTINANLEQTDFVPWLGLIQHQITASAAKEDSPMPPLSKVSAKVARLNLADELQLDNLQLEMVPADQHWQLKLQSDQAKGVAMLAKDLQQGGIAAELDFLKLFPYDTAAAEAKALAEAEELQKLTKEQQIAKALAEVVPPKPMPWLADLPPLSLNCKSCVFGPYDLGQLKLKTHSDGQSLSIDQFESRYKKHQLNLTGRWVKDEAAGRTTVDAEIKSPNFGELMQDYDLTSAVAGSDGEVQFKQMSWDGGPTQFNYATLAGDLHWRLGEGSLSEVSDKGARLLSVFSLGSLVRKLKLDFRDIFSKGFFFTEMTGDLKLDKGVAHTNNSKVEGAAGNIEIQGYADLVTRQLDYQMAFLPKVTSSLPVLVALLQFNPATGLAALALDELVESAEVVSKVNFAVTGNFAALQVTEVARHTTEIEIPRSELLKAEQEKRRQLQEQQQQNQPPKPKADSTKKDKANG</sequence>
<dbReference type="EMBL" id="JBHSGB010000001">
    <property type="protein sequence ID" value="MFC4653401.1"/>
    <property type="molecule type" value="Genomic_DNA"/>
</dbReference>
<dbReference type="NCBIfam" id="TIGR02099">
    <property type="entry name" value="YhdP family protein"/>
    <property type="match status" value="1"/>
</dbReference>
<name>A0ABV9JGG8_9GAMM</name>
<evidence type="ECO:0000256" key="1">
    <source>
        <dbReference type="SAM" id="MobiDB-lite"/>
    </source>
</evidence>
<dbReference type="Pfam" id="PF13116">
    <property type="entry name" value="YhdP"/>
    <property type="match status" value="1"/>
</dbReference>
<dbReference type="InterPro" id="IPR011836">
    <property type="entry name" value="YhdP"/>
</dbReference>
<dbReference type="InterPro" id="IPR025263">
    <property type="entry name" value="YhdP_central"/>
</dbReference>
<gene>
    <name evidence="3" type="ORF">ACFO3I_00040</name>
</gene>
<protein>
    <submittedName>
        <fullName evidence="3">YhdP family protein</fullName>
    </submittedName>
</protein>
<dbReference type="PANTHER" id="PTHR38690">
    <property type="entry name" value="PROTEASE-RELATED"/>
    <property type="match status" value="1"/>
</dbReference>
<evidence type="ECO:0000313" key="3">
    <source>
        <dbReference type="EMBL" id="MFC4653401.1"/>
    </source>
</evidence>
<evidence type="ECO:0000313" key="4">
    <source>
        <dbReference type="Proteomes" id="UP001595962"/>
    </source>
</evidence>
<dbReference type="Proteomes" id="UP001595962">
    <property type="component" value="Unassembled WGS sequence"/>
</dbReference>
<feature type="compositionally biased region" description="Basic and acidic residues" evidence="1">
    <location>
        <begin position="1313"/>
        <end position="1325"/>
    </location>
</feature>
<feature type="region of interest" description="Disordered" evidence="1">
    <location>
        <begin position="1286"/>
        <end position="1325"/>
    </location>
</feature>
<reference evidence="4" key="1">
    <citation type="journal article" date="2019" name="Int. J. Syst. Evol. Microbiol.">
        <title>The Global Catalogue of Microorganisms (GCM) 10K type strain sequencing project: providing services to taxonomists for standard genome sequencing and annotation.</title>
        <authorList>
            <consortium name="The Broad Institute Genomics Platform"/>
            <consortium name="The Broad Institute Genome Sequencing Center for Infectious Disease"/>
            <person name="Wu L."/>
            <person name="Ma J."/>
        </authorList>
    </citation>
    <scope>NUCLEOTIDE SEQUENCE [LARGE SCALE GENOMIC DNA]</scope>
    <source>
        <strain evidence="4">DT28</strain>
    </source>
</reference>
<evidence type="ECO:0000259" key="2">
    <source>
        <dbReference type="Pfam" id="PF13116"/>
    </source>
</evidence>
<feature type="domain" description="YhdP central" evidence="2">
    <location>
        <begin position="13"/>
        <end position="1267"/>
    </location>
</feature>
<dbReference type="PANTHER" id="PTHR38690:SF1">
    <property type="entry name" value="PROTEASE"/>
    <property type="match status" value="1"/>
</dbReference>
<keyword evidence="4" id="KW-1185">Reference proteome</keyword>
<comment type="caution">
    <text evidence="3">The sequence shown here is derived from an EMBL/GenBank/DDBJ whole genome shotgun (WGS) entry which is preliminary data.</text>
</comment>
<accession>A0ABV9JGG8</accession>
<organism evidence="3 4">
    <name type="scientific">Rheinheimera marina</name>
    <dbReference type="NCBI Taxonomy" id="1774958"/>
    <lineage>
        <taxon>Bacteria</taxon>
        <taxon>Pseudomonadati</taxon>
        <taxon>Pseudomonadota</taxon>
        <taxon>Gammaproteobacteria</taxon>
        <taxon>Chromatiales</taxon>
        <taxon>Chromatiaceae</taxon>
        <taxon>Rheinheimera</taxon>
    </lineage>
</organism>
<feature type="compositionally biased region" description="Basic and acidic residues" evidence="1">
    <location>
        <begin position="1286"/>
        <end position="1301"/>
    </location>
</feature>
<proteinExistence type="predicted"/>
<dbReference type="RefSeq" id="WP_377330672.1">
    <property type="nucleotide sequence ID" value="NZ_JBHSGB010000001.1"/>
</dbReference>